<proteinExistence type="predicted"/>
<protein>
    <recommendedName>
        <fullName evidence="4">Fungal N-terminal domain-containing protein</fullName>
    </recommendedName>
</protein>
<evidence type="ECO:0000313" key="3">
    <source>
        <dbReference type="Proteomes" id="UP001465668"/>
    </source>
</evidence>
<organism evidence="2 3">
    <name type="scientific">Seiridium cardinale</name>
    <dbReference type="NCBI Taxonomy" id="138064"/>
    <lineage>
        <taxon>Eukaryota</taxon>
        <taxon>Fungi</taxon>
        <taxon>Dikarya</taxon>
        <taxon>Ascomycota</taxon>
        <taxon>Pezizomycotina</taxon>
        <taxon>Sordariomycetes</taxon>
        <taxon>Xylariomycetidae</taxon>
        <taxon>Amphisphaeriales</taxon>
        <taxon>Sporocadaceae</taxon>
        <taxon>Seiridium</taxon>
    </lineage>
</organism>
<dbReference type="PANTHER" id="PTHR36167">
    <property type="entry name" value="C2H2 FINGER DOMAIN TRANSCRIPTION FACTOR (EUROFUNG)-RELATED"/>
    <property type="match status" value="1"/>
</dbReference>
<keyword evidence="3" id="KW-1185">Reference proteome</keyword>
<feature type="compositionally biased region" description="Low complexity" evidence="1">
    <location>
        <begin position="367"/>
        <end position="378"/>
    </location>
</feature>
<dbReference type="InterPro" id="IPR039327">
    <property type="entry name" value="CON7-like"/>
</dbReference>
<evidence type="ECO:0000256" key="1">
    <source>
        <dbReference type="SAM" id="MobiDB-lite"/>
    </source>
</evidence>
<feature type="region of interest" description="Disordered" evidence="1">
    <location>
        <begin position="367"/>
        <end position="392"/>
    </location>
</feature>
<name>A0ABR2XR59_9PEZI</name>
<accession>A0ABR2XR59</accession>
<feature type="compositionally biased region" description="Low complexity" evidence="1">
    <location>
        <begin position="460"/>
        <end position="472"/>
    </location>
</feature>
<dbReference type="Proteomes" id="UP001465668">
    <property type="component" value="Unassembled WGS sequence"/>
</dbReference>
<dbReference type="EMBL" id="JARVKM010000028">
    <property type="protein sequence ID" value="KAK9776296.1"/>
    <property type="molecule type" value="Genomic_DNA"/>
</dbReference>
<comment type="caution">
    <text evidence="2">The sequence shown here is derived from an EMBL/GenBank/DDBJ whole genome shotgun (WGS) entry which is preliminary data.</text>
</comment>
<reference evidence="2 3" key="1">
    <citation type="submission" date="2024-02" db="EMBL/GenBank/DDBJ databases">
        <title>First draft genome assembly of two strains of Seiridium cardinale.</title>
        <authorList>
            <person name="Emiliani G."/>
            <person name="Scali E."/>
        </authorList>
    </citation>
    <scope>NUCLEOTIDE SEQUENCE [LARGE SCALE GENOMIC DNA]</scope>
    <source>
        <strain evidence="2 3">BM-138-000479</strain>
    </source>
</reference>
<gene>
    <name evidence="2" type="ORF">SCAR479_06908</name>
</gene>
<evidence type="ECO:0008006" key="4">
    <source>
        <dbReference type="Google" id="ProtNLM"/>
    </source>
</evidence>
<sequence length="519" mass="56525">MAEIVAVVASVGTLAEYGFKLSLQLFTYSQAVATAGRSLRDMSNEVLLTSAVLQKLSSILKSDGQIASTTAMDATYKITRECDGVFRELGMILEPSLARLGDGGSVRVSRALEKLKWPLKQSKLDVLKARLDRSKATLTLMLQVLGYAKDVANQLSASASPVSIESIPTNTFTKDGAAKNTLDMYMANDKTSSRSTRSAYMISSRVQLSHAPESVEKHKKTWSKAADGWLDPVIAELGLSLNLLEDFITQNLDHEDLHSDGDYFPLTERIFDVIHCKERHQLLMEAGRVGSVVTTQGARNILHRLHGLVPDLSKEPLPLKQTTSSVSCDTKQDERIRIEGEALNDQRHVKEMAPGFRLACKSRLSSRLSGRSPRRLPSAPFSLQAPLTDQSIPPRFIGPNKFDGQRGNALAESFGLPSWHSGEAVTSPTVHISPAACLDSLSSTVEQNPKPRATESGNWRSASGEGRSARGGYQNTPRGPASRLYSSMSIDADVLKEDDGLTIGHGTILSNAQIVWELL</sequence>
<dbReference type="PANTHER" id="PTHR36167:SF4">
    <property type="entry name" value="FUNGAL N-TERMINAL DOMAIN-CONTAINING PROTEIN"/>
    <property type="match status" value="1"/>
</dbReference>
<feature type="region of interest" description="Disordered" evidence="1">
    <location>
        <begin position="442"/>
        <end position="484"/>
    </location>
</feature>
<evidence type="ECO:0000313" key="2">
    <source>
        <dbReference type="EMBL" id="KAK9776296.1"/>
    </source>
</evidence>